<dbReference type="EMBL" id="DS026990">
    <property type="protein sequence ID" value="EAW15292.1"/>
    <property type="molecule type" value="Genomic_DNA"/>
</dbReference>
<name>A1C4F2_ASPCL</name>
<dbReference type="GeneID" id="4709007"/>
<evidence type="ECO:0000313" key="2">
    <source>
        <dbReference type="Proteomes" id="UP000006701"/>
    </source>
</evidence>
<accession>A1C4F2</accession>
<dbReference type="eggNOG" id="ENOG502RPR8">
    <property type="taxonomic scope" value="Eukaryota"/>
</dbReference>
<sequence length="364" mass="42705">MRNCCLLCGIPTRTLSKARIGGVASVRIFSEREEWSKSFKEKGYYVGDVKELQDIYFKIPWIWTRLYRAIHIGPGSFLSGVALSGPWDGGRVQVPWQKNGLLLGDPAHMDGISFYQAETAHCIHDRCWSLLAGYMDADCVLSNLWEFERTLCWTTVSSNSKRHILEEWRWSRPPKCYRALSRTDPGEYARLYADELGCSERRYAPRDPYNIPELLDLFAHPERLQHELIRKPPPRRIRYSRPRPQRSHAMTLRFSGTFDARAIRIPSDILLMILDLLPTYHDLQRFFWVFPQCREWVPLSFWRKRCIKEFLLVEPLPAADALDWHILYFYADTLLAHSHGWQLRKYIIARLESAYRRHSSVSAA</sequence>
<reference evidence="1 2" key="1">
    <citation type="journal article" date="2008" name="PLoS Genet.">
        <title>Genomic islands in the pathogenic filamentous fungus Aspergillus fumigatus.</title>
        <authorList>
            <person name="Fedorova N.D."/>
            <person name="Khaldi N."/>
            <person name="Joardar V.S."/>
            <person name="Maiti R."/>
            <person name="Amedeo P."/>
            <person name="Anderson M.J."/>
            <person name="Crabtree J."/>
            <person name="Silva J.C."/>
            <person name="Badger J.H."/>
            <person name="Albarraq A."/>
            <person name="Angiuoli S."/>
            <person name="Bussey H."/>
            <person name="Bowyer P."/>
            <person name="Cotty P.J."/>
            <person name="Dyer P.S."/>
            <person name="Egan A."/>
            <person name="Galens K."/>
            <person name="Fraser-Liggett C.M."/>
            <person name="Haas B.J."/>
            <person name="Inman J.M."/>
            <person name="Kent R."/>
            <person name="Lemieux S."/>
            <person name="Malavazi I."/>
            <person name="Orvis J."/>
            <person name="Roemer T."/>
            <person name="Ronning C.M."/>
            <person name="Sundaram J.P."/>
            <person name="Sutton G."/>
            <person name="Turner G."/>
            <person name="Venter J.C."/>
            <person name="White O.R."/>
            <person name="Whitty B.R."/>
            <person name="Youngman P."/>
            <person name="Wolfe K.H."/>
            <person name="Goldman G.H."/>
            <person name="Wortman J.R."/>
            <person name="Jiang B."/>
            <person name="Denning D.W."/>
            <person name="Nierman W.C."/>
        </authorList>
    </citation>
    <scope>NUCLEOTIDE SEQUENCE [LARGE SCALE GENOMIC DNA]</scope>
    <source>
        <strain evidence="2">ATCC 1007 / CBS 513.65 / DSM 816 / NCTC 3887 / NRRL 1</strain>
    </source>
</reference>
<proteinExistence type="predicted"/>
<dbReference type="KEGG" id="act:ACLA_059590"/>
<evidence type="ECO:0008006" key="3">
    <source>
        <dbReference type="Google" id="ProtNLM"/>
    </source>
</evidence>
<dbReference type="OrthoDB" id="4485631at2759"/>
<evidence type="ECO:0000313" key="1">
    <source>
        <dbReference type="EMBL" id="EAW15292.1"/>
    </source>
</evidence>
<dbReference type="Proteomes" id="UP000006701">
    <property type="component" value="Unassembled WGS sequence"/>
</dbReference>
<protein>
    <recommendedName>
        <fullName evidence="3">F-box domain protein</fullName>
    </recommendedName>
</protein>
<organism evidence="1 2">
    <name type="scientific">Aspergillus clavatus (strain ATCC 1007 / CBS 513.65 / DSM 816 / NCTC 3887 / NRRL 1 / QM 1276 / 107)</name>
    <dbReference type="NCBI Taxonomy" id="344612"/>
    <lineage>
        <taxon>Eukaryota</taxon>
        <taxon>Fungi</taxon>
        <taxon>Dikarya</taxon>
        <taxon>Ascomycota</taxon>
        <taxon>Pezizomycotina</taxon>
        <taxon>Eurotiomycetes</taxon>
        <taxon>Eurotiomycetidae</taxon>
        <taxon>Eurotiales</taxon>
        <taxon>Aspergillaceae</taxon>
        <taxon>Aspergillus</taxon>
        <taxon>Aspergillus subgen. Fumigati</taxon>
    </lineage>
</organism>
<dbReference type="VEuPathDB" id="FungiDB:ACLA_059590"/>
<dbReference type="RefSeq" id="XP_001276718.1">
    <property type="nucleotide sequence ID" value="XM_001276717.1"/>
</dbReference>
<gene>
    <name evidence="1" type="ORF">ACLA_059590</name>
</gene>
<keyword evidence="2" id="KW-1185">Reference proteome</keyword>
<dbReference type="AlphaFoldDB" id="A1C4F2"/>
<dbReference type="HOGENOM" id="CLU_760704_0_0_1"/>